<dbReference type="PANTHER" id="PTHR24026:SF126">
    <property type="entry name" value="PROTOCADHERIN FAT 4"/>
    <property type="match status" value="1"/>
</dbReference>
<feature type="domain" description="Cadherin" evidence="4">
    <location>
        <begin position="3"/>
        <end position="108"/>
    </location>
</feature>
<reference evidence="5 6" key="1">
    <citation type="submission" date="2018-12" db="EMBL/GenBank/DDBJ databases">
        <title>The whole draft genome of Aquabacterium sp. SJQ9.</title>
        <authorList>
            <person name="Sun L."/>
            <person name="Gao X."/>
            <person name="Chen W."/>
            <person name="Huang K."/>
        </authorList>
    </citation>
    <scope>NUCLEOTIDE SEQUENCE [LARGE SCALE GENOMIC DNA]</scope>
    <source>
        <strain evidence="5 6">SJQ9</strain>
    </source>
</reference>
<feature type="region of interest" description="Disordered" evidence="3">
    <location>
        <begin position="980"/>
        <end position="1006"/>
    </location>
</feature>
<dbReference type="RefSeq" id="WP_125242544.1">
    <property type="nucleotide sequence ID" value="NZ_RSED01000004.1"/>
</dbReference>
<keyword evidence="6" id="KW-1185">Reference proteome</keyword>
<dbReference type="Gene3D" id="2.60.40.3440">
    <property type="match status" value="1"/>
</dbReference>
<dbReference type="GO" id="GO:0007156">
    <property type="term" value="P:homophilic cell adhesion via plasma membrane adhesion molecules"/>
    <property type="evidence" value="ECO:0007669"/>
    <property type="project" value="InterPro"/>
</dbReference>
<keyword evidence="1" id="KW-0812">Transmembrane</keyword>
<organism evidence="5 6">
    <name type="scientific">Aquabacterium soli</name>
    <dbReference type="NCBI Taxonomy" id="2493092"/>
    <lineage>
        <taxon>Bacteria</taxon>
        <taxon>Pseudomonadati</taxon>
        <taxon>Pseudomonadota</taxon>
        <taxon>Betaproteobacteria</taxon>
        <taxon>Burkholderiales</taxon>
        <taxon>Aquabacterium</taxon>
    </lineage>
</organism>
<feature type="compositionally biased region" description="Acidic residues" evidence="3">
    <location>
        <begin position="989"/>
        <end position="1006"/>
    </location>
</feature>
<name>A0A3R8SAS4_9BURK</name>
<dbReference type="Gene3D" id="2.60.40.60">
    <property type="entry name" value="Cadherins"/>
    <property type="match status" value="5"/>
</dbReference>
<evidence type="ECO:0000313" key="5">
    <source>
        <dbReference type="EMBL" id="RRS05326.1"/>
    </source>
</evidence>
<evidence type="ECO:0000256" key="1">
    <source>
        <dbReference type="ARBA" id="ARBA00022692"/>
    </source>
</evidence>
<dbReference type="InterPro" id="IPR002126">
    <property type="entry name" value="Cadherin-like_dom"/>
</dbReference>
<keyword evidence="2" id="KW-1133">Transmembrane helix</keyword>
<feature type="region of interest" description="Disordered" evidence="3">
    <location>
        <begin position="751"/>
        <end position="852"/>
    </location>
</feature>
<dbReference type="AlphaFoldDB" id="A0A3R8SAS4"/>
<dbReference type="SMART" id="SM00112">
    <property type="entry name" value="CA"/>
    <property type="match status" value="5"/>
</dbReference>
<dbReference type="PROSITE" id="PS50268">
    <property type="entry name" value="CADHERIN_2"/>
    <property type="match status" value="5"/>
</dbReference>
<feature type="compositionally biased region" description="Gly residues" evidence="3">
    <location>
        <begin position="791"/>
        <end position="801"/>
    </location>
</feature>
<dbReference type="SUPFAM" id="SSF49313">
    <property type="entry name" value="Cadherin-like"/>
    <property type="match status" value="5"/>
</dbReference>
<evidence type="ECO:0000259" key="4">
    <source>
        <dbReference type="PROSITE" id="PS50268"/>
    </source>
</evidence>
<dbReference type="Proteomes" id="UP000269265">
    <property type="component" value="Unassembled WGS sequence"/>
</dbReference>
<proteinExistence type="predicted"/>
<gene>
    <name evidence="5" type="ORF">EIP75_07215</name>
</gene>
<dbReference type="InterPro" id="IPR015919">
    <property type="entry name" value="Cadherin-like_sf"/>
</dbReference>
<dbReference type="Pfam" id="PF17963">
    <property type="entry name" value="Big_9"/>
    <property type="match status" value="1"/>
</dbReference>
<feature type="domain" description="Cadherin" evidence="4">
    <location>
        <begin position="321"/>
        <end position="426"/>
    </location>
</feature>
<evidence type="ECO:0000256" key="2">
    <source>
        <dbReference type="ARBA" id="ARBA00022989"/>
    </source>
</evidence>
<sequence>MNDSNAAANQVAENATNGSTVGITAQAVDPDGSDNTVTYLLYDNAGGRFTIDASTGVVTVLDGSKLNFEAATLHLIIVQATGSDGSVSSHSFTISITDVNESAVGPVGDVNGAANTVAENAANGTVVGITAHATDADGSNNTITYSLSDNAGGRFTINASTGVVTVANASLLDFEAATSHTITVLATSSDGSTSSQNFTMGITDVNEHAVGVVSDTDAAINQVVENASNGSLVGLTAHAVDLDATNSTITYSLSQDAGGRFSIDAATGVVRVLNGALLDHESTSSHTITVLATSSDGSTSSQSFVINLLDVDEFPVGPVSDSDATANQVAENAASGTTVGITGRAVDQDSTNNAVTYTLSNNAGGRFVIDAATGVVTVANGTLLDFESATSHTITVLATGTDGSTSSRSFTIQVTDVNDFAVGPVSDVDATVNQLPENAANGALTGITAQATDADGTHNTVTYDLSDNAGGRFTIDAITGVVTVANGALLDFESAASHTITVVATGIDGSSSSQSFTIQLTDRNDAPTAQLPTGLTATEQVPLVLHGTGLWVADPDAGTGQVRVTLSVGHGTLSIGAGSTGVAVSGSGTATLQLTGSIAQINALLDGLQGGTLGYLIDHDLPPPSDTLTLLVDDQGHTGPGGARSASVATTIAITEVYDAPTVVDHGWAMAYGTPLRMDSTQLLAQARAPELRPLTPQLVQGPGQGTLSLQADGSWLYTPRAGFSGHDSFTYMADDGMGQSNIATVRLTVQAAPGGGTGGPATPVQPPTTGPAMPTLPVITPPTTDAPGTGHSGGAGGDGHAPGAPSTSTPAQPEGQGSGDASQPSLGDTVHQTDRGQWGYPGAGAGAPSDQTPYGPARALYTGGLGGAGQGWLDTAFHTVNALVPGLGLTGVQQGGPLLLAPVNIALGGEGTVHIASALGRLAAAASADLPTLMEFTPTTLQTTGTVLSVGAVWWAARGATLLTSLLVTTPVWRNMDPLPVLSTGGDPDGEDSPEDESMEAAENAEAELIFEEPRQAESLYPDIA</sequence>
<feature type="domain" description="Cadherin" evidence="4">
    <location>
        <begin position="116"/>
        <end position="213"/>
    </location>
</feature>
<comment type="caution">
    <text evidence="5">The sequence shown here is derived from an EMBL/GenBank/DDBJ whole genome shotgun (WGS) entry which is preliminary data.</text>
</comment>
<dbReference type="GO" id="GO:0005509">
    <property type="term" value="F:calcium ion binding"/>
    <property type="evidence" value="ECO:0007669"/>
    <property type="project" value="InterPro"/>
</dbReference>
<evidence type="ECO:0000313" key="6">
    <source>
        <dbReference type="Proteomes" id="UP000269265"/>
    </source>
</evidence>
<dbReference type="CDD" id="cd11304">
    <property type="entry name" value="Cadherin_repeat"/>
    <property type="match status" value="5"/>
</dbReference>
<dbReference type="GO" id="GO:0005886">
    <property type="term" value="C:plasma membrane"/>
    <property type="evidence" value="ECO:0007669"/>
    <property type="project" value="UniProtKB-SubCell"/>
</dbReference>
<evidence type="ECO:0000256" key="3">
    <source>
        <dbReference type="SAM" id="MobiDB-lite"/>
    </source>
</evidence>
<dbReference type="PANTHER" id="PTHR24026">
    <property type="entry name" value="FAT ATYPICAL CADHERIN-RELATED"/>
    <property type="match status" value="1"/>
</dbReference>
<protein>
    <submittedName>
        <fullName evidence="5">Cadherin repeat domain-containing protein</fullName>
    </submittedName>
</protein>
<accession>A0A3R8SAS4</accession>
<keyword evidence="2" id="KW-0472">Membrane</keyword>
<feature type="domain" description="Cadherin" evidence="4">
    <location>
        <begin position="434"/>
        <end position="529"/>
    </location>
</feature>
<dbReference type="Pfam" id="PF00028">
    <property type="entry name" value="Cadherin"/>
    <property type="match status" value="4"/>
</dbReference>
<dbReference type="OrthoDB" id="6091599at2"/>
<dbReference type="EMBL" id="RSED01000004">
    <property type="protein sequence ID" value="RRS05326.1"/>
    <property type="molecule type" value="Genomic_DNA"/>
</dbReference>
<feature type="domain" description="Cadherin" evidence="4">
    <location>
        <begin position="222"/>
        <end position="320"/>
    </location>
</feature>